<name>A0A971M1T2_9BACT</name>
<dbReference type="GO" id="GO:0032259">
    <property type="term" value="P:methylation"/>
    <property type="evidence" value="ECO:0007669"/>
    <property type="project" value="UniProtKB-KW"/>
</dbReference>
<dbReference type="PROSITE" id="PS00374">
    <property type="entry name" value="MGMT"/>
    <property type="match status" value="1"/>
</dbReference>
<keyword evidence="2" id="KW-0489">Methyltransferase</keyword>
<evidence type="ECO:0000256" key="3">
    <source>
        <dbReference type="ARBA" id="ARBA00022679"/>
    </source>
</evidence>
<feature type="domain" description="Methylguanine DNA methyltransferase ribonuclease-like" evidence="8">
    <location>
        <begin position="7"/>
        <end position="80"/>
    </location>
</feature>
<organism evidence="9 10">
    <name type="scientific">Syntrophorhabdus aromaticivorans</name>
    <dbReference type="NCBI Taxonomy" id="328301"/>
    <lineage>
        <taxon>Bacteria</taxon>
        <taxon>Pseudomonadati</taxon>
        <taxon>Thermodesulfobacteriota</taxon>
        <taxon>Syntrophorhabdia</taxon>
        <taxon>Syntrophorhabdales</taxon>
        <taxon>Syntrophorhabdaceae</taxon>
        <taxon>Syntrophorhabdus</taxon>
    </lineage>
</organism>
<feature type="domain" description="Methylated-DNA-[protein]-cysteine S-methyltransferase DNA binding" evidence="7">
    <location>
        <begin position="86"/>
        <end position="141"/>
    </location>
</feature>
<dbReference type="InterPro" id="IPR036388">
    <property type="entry name" value="WH-like_DNA-bd_sf"/>
</dbReference>
<gene>
    <name evidence="9" type="ORF">GXY80_02220</name>
</gene>
<dbReference type="Pfam" id="PF02870">
    <property type="entry name" value="Methyltransf_1N"/>
    <property type="match status" value="1"/>
</dbReference>
<dbReference type="InterPro" id="IPR036631">
    <property type="entry name" value="MGMT_N_sf"/>
</dbReference>
<comment type="catalytic activity">
    <reaction evidence="1">
        <text>a 4-O-methyl-thymidine in DNA + L-cysteinyl-[protein] = a thymidine in DNA + S-methyl-L-cysteinyl-[protein]</text>
        <dbReference type="Rhea" id="RHEA:53428"/>
        <dbReference type="Rhea" id="RHEA-COMP:10131"/>
        <dbReference type="Rhea" id="RHEA-COMP:10132"/>
        <dbReference type="Rhea" id="RHEA-COMP:13555"/>
        <dbReference type="Rhea" id="RHEA-COMP:13556"/>
        <dbReference type="ChEBI" id="CHEBI:29950"/>
        <dbReference type="ChEBI" id="CHEBI:82612"/>
        <dbReference type="ChEBI" id="CHEBI:137386"/>
        <dbReference type="ChEBI" id="CHEBI:137387"/>
        <dbReference type="EC" id="2.1.1.63"/>
    </reaction>
</comment>
<dbReference type="InterPro" id="IPR014048">
    <property type="entry name" value="MethylDNA_cys_MeTrfase_DNA-bd"/>
</dbReference>
<keyword evidence="3" id="KW-0808">Transferase</keyword>
<dbReference type="EMBL" id="JAAYEE010000036">
    <property type="protein sequence ID" value="NLW34285.1"/>
    <property type="molecule type" value="Genomic_DNA"/>
</dbReference>
<evidence type="ECO:0000256" key="5">
    <source>
        <dbReference type="ARBA" id="ARBA00023204"/>
    </source>
</evidence>
<dbReference type="PANTHER" id="PTHR10815:SF13">
    <property type="entry name" value="METHYLATED-DNA--PROTEIN-CYSTEINE METHYLTRANSFERASE"/>
    <property type="match status" value="1"/>
</dbReference>
<dbReference type="Pfam" id="PF01035">
    <property type="entry name" value="DNA_binding_1"/>
    <property type="match status" value="1"/>
</dbReference>
<sequence length="164" mass="18075">MAALNFAIFESSMGYVVVVARDDKLISLDIKEQGLHEARKGVSSCYPGAVESPVAFKTLRTLLDRYLRGVPVDFNVEVDISSLGMFTRQVLSELRNIPYGEVRSYGWLAAKIGYKGAARAVGQALKRNPIPIIIPCHRVIRGMALSAVFPWVFVSRKGSSSWKG</sequence>
<evidence type="ECO:0000256" key="4">
    <source>
        <dbReference type="ARBA" id="ARBA00022763"/>
    </source>
</evidence>
<evidence type="ECO:0000259" key="7">
    <source>
        <dbReference type="Pfam" id="PF01035"/>
    </source>
</evidence>
<dbReference type="InterPro" id="IPR036217">
    <property type="entry name" value="MethylDNA_cys_MeTrfase_DNAb"/>
</dbReference>
<evidence type="ECO:0000313" key="10">
    <source>
        <dbReference type="Proteomes" id="UP000777265"/>
    </source>
</evidence>
<proteinExistence type="predicted"/>
<reference evidence="9" key="2">
    <citation type="submission" date="2020-01" db="EMBL/GenBank/DDBJ databases">
        <authorList>
            <person name="Campanaro S."/>
        </authorList>
    </citation>
    <scope>NUCLEOTIDE SEQUENCE</scope>
    <source>
        <strain evidence="9">AS06rmzACSIP_7</strain>
    </source>
</reference>
<dbReference type="SUPFAM" id="SSF53155">
    <property type="entry name" value="Methylated DNA-protein cysteine methyltransferase domain"/>
    <property type="match status" value="1"/>
</dbReference>
<comment type="caution">
    <text evidence="9">The sequence shown here is derived from an EMBL/GenBank/DDBJ whole genome shotgun (WGS) entry which is preliminary data.</text>
</comment>
<keyword evidence="4" id="KW-0227">DNA damage</keyword>
<accession>A0A971M1T2</accession>
<protein>
    <submittedName>
        <fullName evidence="9">Methylated-DNA--[protein]-cysteine S-methyltransferase</fullName>
    </submittedName>
</protein>
<comment type="catalytic activity">
    <reaction evidence="6">
        <text>a 6-O-methyl-2'-deoxyguanosine in DNA + L-cysteinyl-[protein] = S-methyl-L-cysteinyl-[protein] + a 2'-deoxyguanosine in DNA</text>
        <dbReference type="Rhea" id="RHEA:24000"/>
        <dbReference type="Rhea" id="RHEA-COMP:10131"/>
        <dbReference type="Rhea" id="RHEA-COMP:10132"/>
        <dbReference type="Rhea" id="RHEA-COMP:11367"/>
        <dbReference type="Rhea" id="RHEA-COMP:11368"/>
        <dbReference type="ChEBI" id="CHEBI:29950"/>
        <dbReference type="ChEBI" id="CHEBI:82612"/>
        <dbReference type="ChEBI" id="CHEBI:85445"/>
        <dbReference type="ChEBI" id="CHEBI:85448"/>
        <dbReference type="EC" id="2.1.1.63"/>
    </reaction>
</comment>
<dbReference type="SUPFAM" id="SSF46767">
    <property type="entry name" value="Methylated DNA-protein cysteine methyltransferase, C-terminal domain"/>
    <property type="match status" value="1"/>
</dbReference>
<dbReference type="InterPro" id="IPR001497">
    <property type="entry name" value="MethylDNA_cys_MeTrfase_AS"/>
</dbReference>
<dbReference type="AlphaFoldDB" id="A0A971M1T2"/>
<dbReference type="InterPro" id="IPR008332">
    <property type="entry name" value="MethylG_MeTrfase_N"/>
</dbReference>
<dbReference type="GO" id="GO:0003908">
    <property type="term" value="F:methylated-DNA-[protein]-cysteine S-methyltransferase activity"/>
    <property type="evidence" value="ECO:0007669"/>
    <property type="project" value="UniProtKB-EC"/>
</dbReference>
<evidence type="ECO:0000313" key="9">
    <source>
        <dbReference type="EMBL" id="NLW34285.1"/>
    </source>
</evidence>
<evidence type="ECO:0000256" key="2">
    <source>
        <dbReference type="ARBA" id="ARBA00022603"/>
    </source>
</evidence>
<dbReference type="Proteomes" id="UP000777265">
    <property type="component" value="Unassembled WGS sequence"/>
</dbReference>
<dbReference type="CDD" id="cd06445">
    <property type="entry name" value="ATase"/>
    <property type="match status" value="1"/>
</dbReference>
<evidence type="ECO:0000259" key="8">
    <source>
        <dbReference type="Pfam" id="PF02870"/>
    </source>
</evidence>
<dbReference type="NCBIfam" id="TIGR00589">
    <property type="entry name" value="ogt"/>
    <property type="match status" value="1"/>
</dbReference>
<dbReference type="Gene3D" id="1.10.10.10">
    <property type="entry name" value="Winged helix-like DNA-binding domain superfamily/Winged helix DNA-binding domain"/>
    <property type="match status" value="1"/>
</dbReference>
<dbReference type="PANTHER" id="PTHR10815">
    <property type="entry name" value="METHYLATED-DNA--PROTEIN-CYSTEINE METHYLTRANSFERASE"/>
    <property type="match status" value="1"/>
</dbReference>
<evidence type="ECO:0000256" key="1">
    <source>
        <dbReference type="ARBA" id="ARBA00001286"/>
    </source>
</evidence>
<reference evidence="9" key="1">
    <citation type="journal article" date="2020" name="Biotechnol. Biofuels">
        <title>New insights from the biogas microbiome by comprehensive genome-resolved metagenomics of nearly 1600 species originating from multiple anaerobic digesters.</title>
        <authorList>
            <person name="Campanaro S."/>
            <person name="Treu L."/>
            <person name="Rodriguez-R L.M."/>
            <person name="Kovalovszki A."/>
            <person name="Ziels R.M."/>
            <person name="Maus I."/>
            <person name="Zhu X."/>
            <person name="Kougias P.G."/>
            <person name="Basile A."/>
            <person name="Luo G."/>
            <person name="Schluter A."/>
            <person name="Konstantinidis K.T."/>
            <person name="Angelidaki I."/>
        </authorList>
    </citation>
    <scope>NUCLEOTIDE SEQUENCE</scope>
    <source>
        <strain evidence="9">AS06rmzACSIP_7</strain>
    </source>
</reference>
<evidence type="ECO:0000256" key="6">
    <source>
        <dbReference type="ARBA" id="ARBA00049348"/>
    </source>
</evidence>
<keyword evidence="5" id="KW-0234">DNA repair</keyword>
<dbReference type="GO" id="GO:0006281">
    <property type="term" value="P:DNA repair"/>
    <property type="evidence" value="ECO:0007669"/>
    <property type="project" value="UniProtKB-KW"/>
</dbReference>